<feature type="region of interest" description="Disordered" evidence="1">
    <location>
        <begin position="39"/>
        <end position="113"/>
    </location>
</feature>
<protein>
    <submittedName>
        <fullName evidence="2">Uncharacterized protein</fullName>
    </submittedName>
</protein>
<feature type="non-terminal residue" evidence="2">
    <location>
        <position position="200"/>
    </location>
</feature>
<name>A0A6J4VH91_9BACT</name>
<dbReference type="AlphaFoldDB" id="A0A6J4VH91"/>
<feature type="non-terminal residue" evidence="2">
    <location>
        <position position="1"/>
    </location>
</feature>
<reference evidence="2" key="1">
    <citation type="submission" date="2020-02" db="EMBL/GenBank/DDBJ databases">
        <authorList>
            <person name="Meier V. D."/>
        </authorList>
    </citation>
    <scope>NUCLEOTIDE SEQUENCE</scope>
    <source>
        <strain evidence="2">AVDCRST_MAG59</strain>
    </source>
</reference>
<sequence>EFPTRRAVLDRLSPHRLAGDGVAPAHWLALVLGYGLDRQPRRPTAADADDACRGHRDQRHPATGGSDCNPVASGPDAGSARTHGHDRGGDGGGPHAPPPADCPPNGAASRRGRRCDEPLRELAAVLSGGHHRRDDRGREPAGRTVDRLQHHHGAPSWDHRDRHRGVCRGGSVRLVAGERSVHRAVWICSRGFPPRVRNAI</sequence>
<organism evidence="2">
    <name type="scientific">uncultured Thermomicrobiales bacterium</name>
    <dbReference type="NCBI Taxonomy" id="1645740"/>
    <lineage>
        <taxon>Bacteria</taxon>
        <taxon>Pseudomonadati</taxon>
        <taxon>Thermomicrobiota</taxon>
        <taxon>Thermomicrobia</taxon>
        <taxon>Thermomicrobiales</taxon>
        <taxon>environmental samples</taxon>
    </lineage>
</organism>
<gene>
    <name evidence="2" type="ORF">AVDCRST_MAG59-4556</name>
</gene>
<accession>A0A6J4VH91</accession>
<feature type="compositionally biased region" description="Basic and acidic residues" evidence="1">
    <location>
        <begin position="132"/>
        <end position="148"/>
    </location>
</feature>
<evidence type="ECO:0000256" key="1">
    <source>
        <dbReference type="SAM" id="MobiDB-lite"/>
    </source>
</evidence>
<proteinExistence type="predicted"/>
<feature type="region of interest" description="Disordered" evidence="1">
    <location>
        <begin position="127"/>
        <end position="162"/>
    </location>
</feature>
<evidence type="ECO:0000313" key="2">
    <source>
        <dbReference type="EMBL" id="CAA9579451.1"/>
    </source>
</evidence>
<dbReference type="EMBL" id="CADCWF010000333">
    <property type="protein sequence ID" value="CAA9579451.1"/>
    <property type="molecule type" value="Genomic_DNA"/>
</dbReference>